<dbReference type="KEGG" id="beq:BEWA_040460"/>
<reference evidence="2 3" key="1">
    <citation type="journal article" date="2012" name="BMC Genomics">
        <title>Comparative genomic analysis and phylogenetic position of Theileria equi.</title>
        <authorList>
            <person name="Kappmeyer L.S."/>
            <person name="Thiagarajan M."/>
            <person name="Herndon D.R."/>
            <person name="Ramsay J.D."/>
            <person name="Caler E."/>
            <person name="Djikeng A."/>
            <person name="Gillespie J.J."/>
            <person name="Lau A.O."/>
            <person name="Roalson E.H."/>
            <person name="Silva J.C."/>
            <person name="Silva M.G."/>
            <person name="Suarez C.E."/>
            <person name="Ueti M.W."/>
            <person name="Nene V.M."/>
            <person name="Mealey R.H."/>
            <person name="Knowles D.P."/>
            <person name="Brayton K.A."/>
        </authorList>
    </citation>
    <scope>NUCLEOTIDE SEQUENCE [LARGE SCALE GENOMIC DNA]</scope>
    <source>
        <strain evidence="2 3">WA</strain>
    </source>
</reference>
<evidence type="ECO:0000256" key="1">
    <source>
        <dbReference type="SAM" id="MobiDB-lite"/>
    </source>
</evidence>
<dbReference type="AlphaFoldDB" id="L1LFS0"/>
<dbReference type="VEuPathDB" id="PiroplasmaDB:BEWA_040460"/>
<dbReference type="GeneID" id="15807456"/>
<comment type="caution">
    <text evidence="2">The sequence shown here is derived from an EMBL/GenBank/DDBJ whole genome shotgun (WGS) entry which is preliminary data.</text>
</comment>
<sequence length="467" mass="50173">MAKDEVIIQLSKKPNETNQETTTYTGSTGSKTVKITVTRSEEPTPDFLKYVYANVNNTDGGNKPFKLIAVKDDTGVNIPVISEAKDVTSVAAYYWRHEIPGGTPKTALLVIVATTDPKGTKYYANVKNNGSNEWTKLGASIKPPLTNNDFERTLNDLVCSNFDAVTMDISHNASSARASSRQPYCCRCNKHSLIERRVSVNKGVLPVPVSPKIQYYKHDISGRNSRLAGINYYPGGTNANTPSQRRRIKSSNFLFPMDGVKAVYAFHCNHNPALIYVSSSQDDVKGWYEPSSTGDNVTWQKVPGISKDPENIKDCNGSDFDALVDVLIEFKCRNLGTCKELTQLSSTKLGAAGSPGPQGPGRDGDPGKEAKVDKSGLFTSAGAPATTLPTTDHSDSEPLKTQNDNGDPSPEQTSQQDAEPSLQTDTTNGEGAHSGGGGRQDSDDDTSLPNSCAIDASPGITASNALR</sequence>
<organism evidence="2 3">
    <name type="scientific">Theileria equi strain WA</name>
    <dbReference type="NCBI Taxonomy" id="1537102"/>
    <lineage>
        <taxon>Eukaryota</taxon>
        <taxon>Sar</taxon>
        <taxon>Alveolata</taxon>
        <taxon>Apicomplexa</taxon>
        <taxon>Aconoidasida</taxon>
        <taxon>Piroplasmida</taxon>
        <taxon>Theileriidae</taxon>
        <taxon>Theileria</taxon>
    </lineage>
</organism>
<feature type="region of interest" description="Disordered" evidence="1">
    <location>
        <begin position="348"/>
        <end position="467"/>
    </location>
</feature>
<evidence type="ECO:0000313" key="2">
    <source>
        <dbReference type="EMBL" id="EKX74008.1"/>
    </source>
</evidence>
<accession>L1LFS0</accession>
<feature type="compositionally biased region" description="Basic and acidic residues" evidence="1">
    <location>
        <begin position="362"/>
        <end position="374"/>
    </location>
</feature>
<name>L1LFS0_THEEQ</name>
<dbReference type="Proteomes" id="UP000031512">
    <property type="component" value="Unassembled WGS sequence"/>
</dbReference>
<feature type="compositionally biased region" description="Polar residues" evidence="1">
    <location>
        <begin position="399"/>
        <end position="429"/>
    </location>
</feature>
<keyword evidence="3" id="KW-1185">Reference proteome</keyword>
<dbReference type="RefSeq" id="XP_004833460.1">
    <property type="nucleotide sequence ID" value="XM_004833403.1"/>
</dbReference>
<dbReference type="EMBL" id="ACOU01000002">
    <property type="protein sequence ID" value="EKX74008.1"/>
    <property type="molecule type" value="Genomic_DNA"/>
</dbReference>
<gene>
    <name evidence="2" type="ORF">BEWA_040460</name>
</gene>
<protein>
    <submittedName>
        <fullName evidence="2">Uncharacterized protein</fullName>
    </submittedName>
</protein>
<proteinExistence type="predicted"/>
<evidence type="ECO:0000313" key="3">
    <source>
        <dbReference type="Proteomes" id="UP000031512"/>
    </source>
</evidence>